<name>A0ABT8LF12_9BACT</name>
<accession>A0ABT8LF12</accession>
<reference evidence="4" key="1">
    <citation type="submission" date="2023-06" db="EMBL/GenBank/DDBJ databases">
        <title>Genomic of Agaribacillus aureum.</title>
        <authorList>
            <person name="Wang G."/>
        </authorList>
    </citation>
    <scope>NUCLEOTIDE SEQUENCE</scope>
    <source>
        <strain evidence="4">BMA12</strain>
    </source>
</reference>
<dbReference type="InterPro" id="IPR046531">
    <property type="entry name" value="DUF6596"/>
</dbReference>
<organism evidence="4 5">
    <name type="scientific">Agaribacillus aureus</name>
    <dbReference type="NCBI Taxonomy" id="3051825"/>
    <lineage>
        <taxon>Bacteria</taxon>
        <taxon>Pseudomonadati</taxon>
        <taxon>Bacteroidota</taxon>
        <taxon>Cytophagia</taxon>
        <taxon>Cytophagales</taxon>
        <taxon>Splendidivirgaceae</taxon>
        <taxon>Agaribacillus</taxon>
    </lineage>
</organism>
<dbReference type="InterPro" id="IPR019734">
    <property type="entry name" value="TPR_rpt"/>
</dbReference>
<dbReference type="EMBL" id="JAUJEB010000008">
    <property type="protein sequence ID" value="MDN5216352.1"/>
    <property type="molecule type" value="Genomic_DNA"/>
</dbReference>
<dbReference type="SUPFAM" id="SSF48452">
    <property type="entry name" value="TPR-like"/>
    <property type="match status" value="2"/>
</dbReference>
<evidence type="ECO:0000259" key="3">
    <source>
        <dbReference type="Pfam" id="PF20239"/>
    </source>
</evidence>
<proteinExistence type="predicted"/>
<evidence type="ECO:0000256" key="1">
    <source>
        <dbReference type="PROSITE-ProRule" id="PRU00339"/>
    </source>
</evidence>
<dbReference type="PANTHER" id="PTHR47756:SF2">
    <property type="entry name" value="BLL6612 PROTEIN"/>
    <property type="match status" value="1"/>
</dbReference>
<sequence>MNNTENDIGNLVDHLFRKEYGRLVSYLTYLLGQDMMLYAEDIVQDTIEDAFKSWRDREIPKNPSAWLFSVAKNKAFNFTSRNKKYTHLLTDKWSFPPDENRKEIRFESEIDDSMLRMFFACCSPKISYDNQIILILNTLCGFSRIEISRALLIGEETLKKRLFRLKKEIRDRKIEFSIPQGNALKPRLHAIKNTLYLCFNNGYNSYQGKQIIQKDICLEALRLCKLIVKHFPNDPEGKALLALMCYHVARFDARTDYRGEIVLLQDQDRKLWNSELIDLGHYYLSEASEDGAELSTYHIEANIAAIHCNADSFDETDWNRLAKLYTWLYLYKPSPVIKLNLAIVESQISGLTKSIEMLNMLENEEKGITKYHLFYAIRGDFYQQIKDYEKAISDFNKALDLVVSVKESSLIKNKLKGALDMHNDGFSGKMKVS</sequence>
<dbReference type="NCBIfam" id="TIGR02937">
    <property type="entry name" value="sigma70-ECF"/>
    <property type="match status" value="1"/>
</dbReference>
<keyword evidence="1" id="KW-0802">TPR repeat</keyword>
<dbReference type="InterPro" id="IPR013324">
    <property type="entry name" value="RNA_pol_sigma_r3/r4-like"/>
</dbReference>
<dbReference type="Proteomes" id="UP001172083">
    <property type="component" value="Unassembled WGS sequence"/>
</dbReference>
<dbReference type="PANTHER" id="PTHR47756">
    <property type="entry name" value="BLL6612 PROTEIN-RELATED"/>
    <property type="match status" value="1"/>
</dbReference>
<dbReference type="Pfam" id="PF04542">
    <property type="entry name" value="Sigma70_r2"/>
    <property type="match status" value="1"/>
</dbReference>
<dbReference type="InterPro" id="IPR007627">
    <property type="entry name" value="RNA_pol_sigma70_r2"/>
</dbReference>
<dbReference type="InterPro" id="IPR013325">
    <property type="entry name" value="RNA_pol_sigma_r2"/>
</dbReference>
<evidence type="ECO:0000313" key="5">
    <source>
        <dbReference type="Proteomes" id="UP001172083"/>
    </source>
</evidence>
<comment type="caution">
    <text evidence="4">The sequence shown here is derived from an EMBL/GenBank/DDBJ whole genome shotgun (WGS) entry which is preliminary data.</text>
</comment>
<evidence type="ECO:0000313" key="4">
    <source>
        <dbReference type="EMBL" id="MDN5216352.1"/>
    </source>
</evidence>
<evidence type="ECO:0000259" key="2">
    <source>
        <dbReference type="Pfam" id="PF04542"/>
    </source>
</evidence>
<feature type="repeat" description="TPR" evidence="1">
    <location>
        <begin position="372"/>
        <end position="405"/>
    </location>
</feature>
<gene>
    <name evidence="4" type="ORF">QQ020_30065</name>
</gene>
<dbReference type="PROSITE" id="PS50005">
    <property type="entry name" value="TPR"/>
    <property type="match status" value="1"/>
</dbReference>
<dbReference type="InterPro" id="IPR014284">
    <property type="entry name" value="RNA_pol_sigma-70_dom"/>
</dbReference>
<dbReference type="RefSeq" id="WP_346761690.1">
    <property type="nucleotide sequence ID" value="NZ_JAUJEB010000008.1"/>
</dbReference>
<dbReference type="Pfam" id="PF20239">
    <property type="entry name" value="DUF6596"/>
    <property type="match status" value="1"/>
</dbReference>
<keyword evidence="5" id="KW-1185">Reference proteome</keyword>
<dbReference type="SUPFAM" id="SSF88659">
    <property type="entry name" value="Sigma3 and sigma4 domains of RNA polymerase sigma factors"/>
    <property type="match status" value="1"/>
</dbReference>
<feature type="domain" description="RNA polymerase sigma-70 region 2" evidence="2">
    <location>
        <begin position="15"/>
        <end position="83"/>
    </location>
</feature>
<protein>
    <submittedName>
        <fullName evidence="4">Sigma-70 family RNA polymerase sigma factor</fullName>
    </submittedName>
</protein>
<dbReference type="Gene3D" id="1.10.1740.10">
    <property type="match status" value="1"/>
</dbReference>
<feature type="domain" description="DUF6596" evidence="3">
    <location>
        <begin position="187"/>
        <end position="287"/>
    </location>
</feature>
<dbReference type="SUPFAM" id="SSF88946">
    <property type="entry name" value="Sigma2 domain of RNA polymerase sigma factors"/>
    <property type="match status" value="1"/>
</dbReference>
<dbReference type="InterPro" id="IPR011990">
    <property type="entry name" value="TPR-like_helical_dom_sf"/>
</dbReference>
<dbReference type="Gene3D" id="1.25.40.10">
    <property type="entry name" value="Tetratricopeptide repeat domain"/>
    <property type="match status" value="1"/>
</dbReference>